<gene>
    <name evidence="4" type="ORF">CDAUBV1_LOCUS10682</name>
</gene>
<name>A0AAV2TJI5_CALDB</name>
<dbReference type="PANTHER" id="PTHR46292:SF1">
    <property type="entry name" value="COILED-COIL DOMAIN-CONTAINING PROTEIN 102A"/>
    <property type="match status" value="1"/>
</dbReference>
<accession>A0AAV2TJI5</accession>
<feature type="coiled-coil region" evidence="2">
    <location>
        <begin position="332"/>
        <end position="366"/>
    </location>
</feature>
<dbReference type="AlphaFoldDB" id="A0AAV2TJI5"/>
<sequence>MQMWQISRPPGPPVINGQPLVSAPNERVMSTRLCPNAPIRNSEVRARGNALAANIRPSSSEVKHRDKELEEARLRTVQLEKTMRWWSDCTASWREKWALVRDERNQLRDELRSTRKALESANRSIKQLEVERSRLLSSGFDSSGQHWMPSASATAWTTGVVTKSGKYRAKSSPLESATFGRDYNRSPSCSDAARTPEKPLYSTEHPTNPPLCADSTSLIQWWKDQCDFLGEELRRMLAVNTKQWSTCERLAHENRLLKLENSRMKREISGENSLPSISGKTSNEKLTSASPVPADHQLPVSSQNSEEHEQYEPGSSDTPLFSHDGNHVLSPTEEHCAQLEHLQRRISALIQERNQLYDRLETAIAQRGQLELQDEPGEMRPIQTKTFRLMEPEIIQSTTSADCASTASELAADETCYDSEPSELLIQVATESSIMGAEPDETIESELLRLGNDINGGNPDENDGTLRMAVSTLDRPAEASIDGVSESWHSDEKQSSPCP</sequence>
<evidence type="ECO:0000256" key="2">
    <source>
        <dbReference type="SAM" id="Coils"/>
    </source>
</evidence>
<feature type="compositionally biased region" description="Basic and acidic residues" evidence="3">
    <location>
        <begin position="488"/>
        <end position="499"/>
    </location>
</feature>
<feature type="region of interest" description="Disordered" evidence="3">
    <location>
        <begin position="475"/>
        <end position="499"/>
    </location>
</feature>
<organism evidence="4 5">
    <name type="scientific">Calicophoron daubneyi</name>
    <name type="common">Rumen fluke</name>
    <name type="synonym">Paramphistomum daubneyi</name>
    <dbReference type="NCBI Taxonomy" id="300641"/>
    <lineage>
        <taxon>Eukaryota</taxon>
        <taxon>Metazoa</taxon>
        <taxon>Spiralia</taxon>
        <taxon>Lophotrochozoa</taxon>
        <taxon>Platyhelminthes</taxon>
        <taxon>Trematoda</taxon>
        <taxon>Digenea</taxon>
        <taxon>Plagiorchiida</taxon>
        <taxon>Pronocephalata</taxon>
        <taxon>Paramphistomoidea</taxon>
        <taxon>Paramphistomidae</taxon>
        <taxon>Calicophoron</taxon>
    </lineage>
</organism>
<dbReference type="Proteomes" id="UP001497525">
    <property type="component" value="Unassembled WGS sequence"/>
</dbReference>
<feature type="compositionally biased region" description="Polar residues" evidence="3">
    <location>
        <begin position="270"/>
        <end position="290"/>
    </location>
</feature>
<evidence type="ECO:0000256" key="1">
    <source>
        <dbReference type="ARBA" id="ARBA00023054"/>
    </source>
</evidence>
<feature type="region of interest" description="Disordered" evidence="3">
    <location>
        <begin position="266"/>
        <end position="329"/>
    </location>
</feature>
<evidence type="ECO:0008006" key="6">
    <source>
        <dbReference type="Google" id="ProtNLM"/>
    </source>
</evidence>
<dbReference type="PANTHER" id="PTHR46292">
    <property type="entry name" value="COILED-COIL DOMAIN-CONTAINING PROTEIN 102A"/>
    <property type="match status" value="1"/>
</dbReference>
<reference evidence="4" key="1">
    <citation type="submission" date="2024-06" db="EMBL/GenBank/DDBJ databases">
        <authorList>
            <person name="Liu X."/>
            <person name="Lenzi L."/>
            <person name="Haldenby T S."/>
            <person name="Uol C."/>
        </authorList>
    </citation>
    <scope>NUCLEOTIDE SEQUENCE</scope>
</reference>
<keyword evidence="1 2" id="KW-0175">Coiled coil</keyword>
<evidence type="ECO:0000313" key="5">
    <source>
        <dbReference type="Proteomes" id="UP001497525"/>
    </source>
</evidence>
<feature type="coiled-coil region" evidence="2">
    <location>
        <begin position="104"/>
        <end position="138"/>
    </location>
</feature>
<feature type="region of interest" description="Disordered" evidence="3">
    <location>
        <begin position="178"/>
        <end position="209"/>
    </location>
</feature>
<comment type="caution">
    <text evidence="4">The sequence shown here is derived from an EMBL/GenBank/DDBJ whole genome shotgun (WGS) entry which is preliminary data.</text>
</comment>
<protein>
    <recommendedName>
        <fullName evidence="6">Coiled-coil domain-containing protein 102A</fullName>
    </recommendedName>
</protein>
<proteinExistence type="predicted"/>
<dbReference type="EMBL" id="CAXLJL010000334">
    <property type="protein sequence ID" value="CAL5136545.1"/>
    <property type="molecule type" value="Genomic_DNA"/>
</dbReference>
<evidence type="ECO:0000256" key="3">
    <source>
        <dbReference type="SAM" id="MobiDB-lite"/>
    </source>
</evidence>
<evidence type="ECO:0000313" key="4">
    <source>
        <dbReference type="EMBL" id="CAL5136545.1"/>
    </source>
</evidence>